<proteinExistence type="predicted"/>
<keyword evidence="2" id="KW-1185">Reference proteome</keyword>
<evidence type="ECO:0000313" key="1">
    <source>
        <dbReference type="EMBL" id="CAF0698207.1"/>
    </source>
</evidence>
<reference evidence="1" key="1">
    <citation type="submission" date="2021-02" db="EMBL/GenBank/DDBJ databases">
        <authorList>
            <person name="Cremers G."/>
            <person name="Picone N."/>
        </authorList>
    </citation>
    <scope>NUCLEOTIDE SEQUENCE</scope>
    <source>
        <strain evidence="1">PQ17</strain>
    </source>
</reference>
<dbReference type="AlphaFoldDB" id="A0A8J2BJS3"/>
<comment type="caution">
    <text evidence="1">The sequence shown here is derived from an EMBL/GenBank/DDBJ whole genome shotgun (WGS) entry which is preliminary data.</text>
</comment>
<protein>
    <submittedName>
        <fullName evidence="1">Uncharacterized protein</fullName>
    </submittedName>
</protein>
<evidence type="ECO:0000313" key="2">
    <source>
        <dbReference type="Proteomes" id="UP000663859"/>
    </source>
</evidence>
<accession>A0A8J2BJS3</accession>
<dbReference type="EMBL" id="CAJNOB010000018">
    <property type="protein sequence ID" value="CAF0698207.1"/>
    <property type="molecule type" value="Genomic_DNA"/>
</dbReference>
<sequence>MQKDRPSFAPNRARRLGWNDGIFAREGLELESLGPVRARSLSSFTYARKIAIARSRLFFAAGVEVIEVDPACAPGIGRGQPYRPS</sequence>
<dbReference type="Proteomes" id="UP000663859">
    <property type="component" value="Unassembled WGS sequence"/>
</dbReference>
<organism evidence="1 2">
    <name type="scientific">Candidatus Methylacidithermus pantelleriae</name>
    <dbReference type="NCBI Taxonomy" id="2744239"/>
    <lineage>
        <taxon>Bacteria</taxon>
        <taxon>Pseudomonadati</taxon>
        <taxon>Verrucomicrobiota</taxon>
        <taxon>Methylacidiphilae</taxon>
        <taxon>Methylacidiphilales</taxon>
        <taxon>Methylacidiphilaceae</taxon>
        <taxon>Candidatus Methylacidithermus</taxon>
    </lineage>
</organism>
<gene>
    <name evidence="1" type="ORF">MPNT_250027</name>
</gene>
<name>A0A8J2BJS3_9BACT</name>